<dbReference type="RefSeq" id="XP_020726753.2">
    <property type="nucleotide sequence ID" value="XM_020871094.2"/>
</dbReference>
<dbReference type="InterPro" id="IPR013106">
    <property type="entry name" value="Ig_V-set"/>
</dbReference>
<dbReference type="PANTHER" id="PTHR44427:SF1">
    <property type="entry name" value="CARCINOEMBRYONIC ANTIGEN-RELATED CELL ADHESION MOLECULE 1"/>
    <property type="match status" value="1"/>
</dbReference>
<dbReference type="OrthoDB" id="6353782at2759"/>
<feature type="transmembrane region" description="Helical" evidence="6">
    <location>
        <begin position="285"/>
        <end position="312"/>
    </location>
</feature>
<dbReference type="PROSITE" id="PS50835">
    <property type="entry name" value="IG_LIKE"/>
    <property type="match status" value="1"/>
</dbReference>
<evidence type="ECO:0000259" key="7">
    <source>
        <dbReference type="PROSITE" id="PS50835"/>
    </source>
</evidence>
<feature type="domain" description="Ig-like" evidence="7">
    <location>
        <begin position="191"/>
        <end position="276"/>
    </location>
</feature>
<dbReference type="InterPro" id="IPR036179">
    <property type="entry name" value="Ig-like_dom_sf"/>
</dbReference>
<dbReference type="GO" id="GO:0002682">
    <property type="term" value="P:regulation of immune system process"/>
    <property type="evidence" value="ECO:0007669"/>
    <property type="project" value="TreeGrafter"/>
</dbReference>
<evidence type="ECO:0000256" key="2">
    <source>
        <dbReference type="ARBA" id="ARBA00023180"/>
    </source>
</evidence>
<feature type="compositionally biased region" description="Basic and acidic residues" evidence="5">
    <location>
        <begin position="7"/>
        <end position="25"/>
    </location>
</feature>
<dbReference type="KEGG" id="ovr:110123303"/>
<keyword evidence="3" id="KW-0393">Immunoglobulin domain</keyword>
<organism evidence="8 9">
    <name type="scientific">Odocoileus virginianus</name>
    <name type="common">White-tailed deer</name>
    <dbReference type="NCBI Taxonomy" id="9874"/>
    <lineage>
        <taxon>Eukaryota</taxon>
        <taxon>Metazoa</taxon>
        <taxon>Chordata</taxon>
        <taxon>Craniata</taxon>
        <taxon>Vertebrata</taxon>
        <taxon>Euteleostomi</taxon>
        <taxon>Mammalia</taxon>
        <taxon>Eutheria</taxon>
        <taxon>Laurasiatheria</taxon>
        <taxon>Artiodactyla</taxon>
        <taxon>Ruminantia</taxon>
        <taxon>Pecora</taxon>
        <taxon>Cervidae</taxon>
        <taxon>Odocoileinae</taxon>
        <taxon>Odocoileus</taxon>
    </lineage>
</organism>
<evidence type="ECO:0000313" key="8">
    <source>
        <dbReference type="Proteomes" id="UP001652640"/>
    </source>
</evidence>
<gene>
    <name evidence="9" type="primary">LOC110123303</name>
</gene>
<dbReference type="InterPro" id="IPR013783">
    <property type="entry name" value="Ig-like_fold"/>
</dbReference>
<dbReference type="GO" id="GO:0009986">
    <property type="term" value="C:cell surface"/>
    <property type="evidence" value="ECO:0007669"/>
    <property type="project" value="TreeGrafter"/>
</dbReference>
<dbReference type="Pfam" id="PF07686">
    <property type="entry name" value="V-set"/>
    <property type="match status" value="1"/>
</dbReference>
<keyword evidence="1" id="KW-0732">Signal</keyword>
<sequence length="314" mass="34523">MKLHRRPSAEREGQQSSHSDCRPCERFWTGSSPHRERGQQTAGPMEPPSGPASRRHVPWNRLLLAVALLSFWPPPTTARLTVDTVPPLAAEGSIVVFNVLGKEGLVLGYGWFRGNRVDRAAAIDVYQVLNNSFTPGPANTGRETIKPNGSLIIQSVQKRDSGTYTVVTVKADLTNVSASGDLQVYSLLQQPSIQVSDPVDRDKENKVVITCNTNETDISIKWIFNGQYIKAAKNIFLSEDGKKLTIDPIKKENAGKYQCEIFNIGTSNRSGIFELKVKKSSLFDLTTGTVVGILVVTSVCLGLIAALVYFLFFK</sequence>
<comment type="similarity">
    <text evidence="4">Belongs to the immunoglobulin superfamily. CEA family.</text>
</comment>
<dbReference type="GO" id="GO:0007165">
    <property type="term" value="P:signal transduction"/>
    <property type="evidence" value="ECO:0007669"/>
    <property type="project" value="TreeGrafter"/>
</dbReference>
<dbReference type="SMART" id="SM00408">
    <property type="entry name" value="IGc2"/>
    <property type="match status" value="1"/>
</dbReference>
<dbReference type="GO" id="GO:1990782">
    <property type="term" value="F:protein tyrosine kinase binding"/>
    <property type="evidence" value="ECO:0007669"/>
    <property type="project" value="TreeGrafter"/>
</dbReference>
<keyword evidence="6" id="KW-1133">Transmembrane helix</keyword>
<dbReference type="SUPFAM" id="SSF48726">
    <property type="entry name" value="Immunoglobulin"/>
    <property type="match status" value="2"/>
</dbReference>
<proteinExistence type="inferred from homology"/>
<dbReference type="GeneID" id="110123303"/>
<keyword evidence="8" id="KW-1185">Reference proteome</keyword>
<evidence type="ECO:0000256" key="6">
    <source>
        <dbReference type="SAM" id="Phobius"/>
    </source>
</evidence>
<keyword evidence="2" id="KW-0325">Glycoprotein</keyword>
<dbReference type="GO" id="GO:0005886">
    <property type="term" value="C:plasma membrane"/>
    <property type="evidence" value="ECO:0007669"/>
    <property type="project" value="TreeGrafter"/>
</dbReference>
<protein>
    <submittedName>
        <fullName evidence="9">Cell adhesion molecule CEACAM21-like isoform X1</fullName>
    </submittedName>
</protein>
<reference evidence="9" key="2">
    <citation type="submission" date="2025-08" db="UniProtKB">
        <authorList>
            <consortium name="RefSeq"/>
        </authorList>
    </citation>
    <scope>IDENTIFICATION</scope>
    <source>
        <tissue evidence="9">Tongue muscle</tissue>
    </source>
</reference>
<name>A0A6J0VNN0_ODOVR</name>
<dbReference type="InterPro" id="IPR003599">
    <property type="entry name" value="Ig_sub"/>
</dbReference>
<dbReference type="InterPro" id="IPR007110">
    <property type="entry name" value="Ig-like_dom"/>
</dbReference>
<dbReference type="InterPro" id="IPR050831">
    <property type="entry name" value="CEA_cell_adhesion"/>
</dbReference>
<accession>A0A6J0VNN0</accession>
<evidence type="ECO:0000256" key="3">
    <source>
        <dbReference type="ARBA" id="ARBA00023319"/>
    </source>
</evidence>
<dbReference type="PANTHER" id="PTHR44427">
    <property type="entry name" value="CARCINOEMBRYONIC ANTIGEN-RELATED CELL ADHESION MOLECULE 19"/>
    <property type="match status" value="1"/>
</dbReference>
<keyword evidence="6" id="KW-0812">Transmembrane</keyword>
<dbReference type="Gene3D" id="2.60.40.10">
    <property type="entry name" value="Immunoglobulins"/>
    <property type="match status" value="2"/>
</dbReference>
<evidence type="ECO:0000256" key="4">
    <source>
        <dbReference type="ARBA" id="ARBA00038222"/>
    </source>
</evidence>
<dbReference type="AlphaFoldDB" id="A0A6J0VNN0"/>
<evidence type="ECO:0000256" key="1">
    <source>
        <dbReference type="ARBA" id="ARBA00022729"/>
    </source>
</evidence>
<keyword evidence="6" id="KW-0472">Membrane</keyword>
<dbReference type="Pfam" id="PF13927">
    <property type="entry name" value="Ig_3"/>
    <property type="match status" value="1"/>
</dbReference>
<evidence type="ECO:0000256" key="5">
    <source>
        <dbReference type="SAM" id="MobiDB-lite"/>
    </source>
</evidence>
<dbReference type="Proteomes" id="UP001652640">
    <property type="component" value="Chromosome 20"/>
</dbReference>
<evidence type="ECO:0000313" key="9">
    <source>
        <dbReference type="RefSeq" id="XP_020726753.2"/>
    </source>
</evidence>
<dbReference type="InParanoid" id="A0A6J0VNN0"/>
<reference evidence="8" key="1">
    <citation type="journal article" date="2022" name="J. Hered.">
        <title>A De Novo Chromosome-Level Genome Assembly of the White-Tailed Deer, Odocoileus Virginianus.</title>
        <authorList>
            <person name="London E.W."/>
            <person name="Roca A.L."/>
            <person name="Novakofski J.E."/>
            <person name="Mateus-Pinilla N.E."/>
        </authorList>
    </citation>
    <scope>NUCLEOTIDE SEQUENCE [LARGE SCALE GENOMIC DNA]</scope>
</reference>
<feature type="region of interest" description="Disordered" evidence="5">
    <location>
        <begin position="1"/>
        <end position="54"/>
    </location>
</feature>
<dbReference type="InterPro" id="IPR003598">
    <property type="entry name" value="Ig_sub2"/>
</dbReference>
<dbReference type="SMART" id="SM00409">
    <property type="entry name" value="IG"/>
    <property type="match status" value="2"/>
</dbReference>